<comment type="subcellular location">
    <subcellularLocation>
        <location evidence="1 8">Cell membrane</location>
        <topology evidence="1 8">Multi-pass membrane protein</topology>
    </subcellularLocation>
</comment>
<accession>A0A418SKW9</accession>
<dbReference type="EMBL" id="CP060436">
    <property type="protein sequence ID" value="QPM91015.1"/>
    <property type="molecule type" value="Genomic_DNA"/>
</dbReference>
<dbReference type="RefSeq" id="WP_119837637.1">
    <property type="nucleotide sequence ID" value="NZ_CP060436.1"/>
</dbReference>
<dbReference type="InterPro" id="IPR002781">
    <property type="entry name" value="TM_pro_TauE-like"/>
</dbReference>
<evidence type="ECO:0000256" key="7">
    <source>
        <dbReference type="ARBA" id="ARBA00023136"/>
    </source>
</evidence>
<feature type="transmembrane region" description="Helical" evidence="8">
    <location>
        <begin position="12"/>
        <end position="38"/>
    </location>
</feature>
<evidence type="ECO:0000256" key="1">
    <source>
        <dbReference type="ARBA" id="ARBA00004651"/>
    </source>
</evidence>
<gene>
    <name evidence="9" type="ORF">PSAL_022580</name>
</gene>
<keyword evidence="10" id="KW-1185">Reference proteome</keyword>
<dbReference type="Pfam" id="PF01925">
    <property type="entry name" value="TauE"/>
    <property type="match status" value="1"/>
</dbReference>
<keyword evidence="6 8" id="KW-1133">Transmembrane helix</keyword>
<evidence type="ECO:0000256" key="2">
    <source>
        <dbReference type="ARBA" id="ARBA00009142"/>
    </source>
</evidence>
<dbReference type="OrthoDB" id="9800873at2"/>
<keyword evidence="3" id="KW-0813">Transport</keyword>
<dbReference type="InterPro" id="IPR052017">
    <property type="entry name" value="TSUP"/>
</dbReference>
<keyword evidence="4 8" id="KW-1003">Cell membrane</keyword>
<feature type="transmembrane region" description="Helical" evidence="8">
    <location>
        <begin position="80"/>
        <end position="100"/>
    </location>
</feature>
<feature type="transmembrane region" description="Helical" evidence="8">
    <location>
        <begin position="139"/>
        <end position="158"/>
    </location>
</feature>
<evidence type="ECO:0000256" key="6">
    <source>
        <dbReference type="ARBA" id="ARBA00022989"/>
    </source>
</evidence>
<feature type="transmembrane region" description="Helical" evidence="8">
    <location>
        <begin position="50"/>
        <end position="68"/>
    </location>
</feature>
<feature type="transmembrane region" description="Helical" evidence="8">
    <location>
        <begin position="205"/>
        <end position="225"/>
    </location>
</feature>
<protein>
    <recommendedName>
        <fullName evidence="8">Probable membrane transporter protein</fullName>
    </recommendedName>
</protein>
<keyword evidence="5 8" id="KW-0812">Transmembrane</keyword>
<evidence type="ECO:0000256" key="3">
    <source>
        <dbReference type="ARBA" id="ARBA00022448"/>
    </source>
</evidence>
<keyword evidence="7 8" id="KW-0472">Membrane</keyword>
<dbReference type="PANTHER" id="PTHR30269:SF32">
    <property type="entry name" value="MEMBRANE TRANSPORTER PROTEIN-RELATED"/>
    <property type="match status" value="1"/>
</dbReference>
<reference evidence="9 10" key="1">
    <citation type="submission" date="2020-08" db="EMBL/GenBank/DDBJ databases">
        <title>Genome sequence of Rhodobacteraceae bacterium Lw-13e.</title>
        <authorList>
            <person name="Poehlein A."/>
            <person name="Wolter L."/>
            <person name="Daniel R."/>
            <person name="Brinkhoff T."/>
        </authorList>
    </citation>
    <scope>NUCLEOTIDE SEQUENCE [LARGE SCALE GENOMIC DNA]</scope>
    <source>
        <strain evidence="9 10">Lw-13e</strain>
    </source>
</reference>
<evidence type="ECO:0000256" key="5">
    <source>
        <dbReference type="ARBA" id="ARBA00022692"/>
    </source>
</evidence>
<feature type="transmembrane region" description="Helical" evidence="8">
    <location>
        <begin position="106"/>
        <end position="127"/>
    </location>
</feature>
<dbReference type="AlphaFoldDB" id="A0A418SKW9"/>
<organism evidence="9 10">
    <name type="scientific">Pseudooceanicola algae</name>
    <dbReference type="NCBI Taxonomy" id="1537215"/>
    <lineage>
        <taxon>Bacteria</taxon>
        <taxon>Pseudomonadati</taxon>
        <taxon>Pseudomonadota</taxon>
        <taxon>Alphaproteobacteria</taxon>
        <taxon>Rhodobacterales</taxon>
        <taxon>Paracoccaceae</taxon>
        <taxon>Pseudooceanicola</taxon>
    </lineage>
</organism>
<dbReference type="GO" id="GO:0005886">
    <property type="term" value="C:plasma membrane"/>
    <property type="evidence" value="ECO:0007669"/>
    <property type="project" value="UniProtKB-SubCell"/>
</dbReference>
<evidence type="ECO:0000256" key="4">
    <source>
        <dbReference type="ARBA" id="ARBA00022475"/>
    </source>
</evidence>
<dbReference type="Proteomes" id="UP000283786">
    <property type="component" value="Chromosome"/>
</dbReference>
<name>A0A418SKW9_9RHOB</name>
<comment type="similarity">
    <text evidence="2 8">Belongs to the 4-toluene sulfonate uptake permease (TSUP) (TC 2.A.102) family.</text>
</comment>
<evidence type="ECO:0000313" key="10">
    <source>
        <dbReference type="Proteomes" id="UP000283786"/>
    </source>
</evidence>
<dbReference type="KEGG" id="palw:PSAL_022580"/>
<evidence type="ECO:0000313" key="9">
    <source>
        <dbReference type="EMBL" id="QPM91015.1"/>
    </source>
</evidence>
<feature type="transmembrane region" description="Helical" evidence="8">
    <location>
        <begin position="237"/>
        <end position="257"/>
    </location>
</feature>
<proteinExistence type="inferred from homology"/>
<sequence length="258" mass="27025">MDMLFQEIGPGALALCLMVGLLAGVVKGMVGFAMPMVMISGMGLVVGPEWALAGLILPTVATNVWQAFRQGWRGAWAAIRRFQLFLSVAFVTLILSAQLVAVLPDWLMQALVGGPILAFALSQLLGYPLRLGTPPPRRVELSVALLAGGVGGISGVWGPPTVAYLTAMETPKKEQIQLQGVIYGLGSVALLGAHLGSGVLRAQTLPFSVMLVPVALIGMAIGFRVQDRIDQSAFRKATLVVLFIAGLSLLGQAVAGLV</sequence>
<evidence type="ECO:0000256" key="8">
    <source>
        <dbReference type="RuleBase" id="RU363041"/>
    </source>
</evidence>
<dbReference type="PANTHER" id="PTHR30269">
    <property type="entry name" value="TRANSMEMBRANE PROTEIN YFCA"/>
    <property type="match status" value="1"/>
</dbReference>